<accession>A0A2W2CGD7</accession>
<dbReference type="InterPro" id="IPR039556">
    <property type="entry name" value="ICL/PEPM"/>
</dbReference>
<proteinExistence type="predicted"/>
<dbReference type="CDD" id="cd00377">
    <property type="entry name" value="ICL_PEPM"/>
    <property type="match status" value="1"/>
</dbReference>
<dbReference type="Gene3D" id="3.20.20.60">
    <property type="entry name" value="Phosphoenolpyruvate-binding domains"/>
    <property type="match status" value="1"/>
</dbReference>
<gene>
    <name evidence="1" type="ORF">C1I92_32210</name>
</gene>
<sequence length="275" mass="27204">MTSSNDTATAFAALHRPGTPLLLPNAWDPLSARLIEAAGAPAIATTSAGVAWALGAADGDRIDRDSVLALVGRVVAAVDVPVSADIESGFGATPDEVGVTVDGVLAAGAVGANIEDVHPGDPASLRAPQEQAERLAAARARADAAGVAFFVNARIDTYLRSVGDPDGRFADTVARAAAYLAAGAAGIFVPGVVDVATVSRLAAEIDGPLNVLAGPGAPAAGELAAAGVARISLGSSVAAAAYAVAQRAARELLEDGTYTALASGLNYGEVNALMS</sequence>
<protein>
    <submittedName>
        <fullName evidence="1">3-methyl-2-oxobutanoate hydroxymethyltransferase</fullName>
    </submittedName>
</protein>
<dbReference type="RefSeq" id="WP_111258722.1">
    <property type="nucleotide sequence ID" value="NZ_POTW01000159.1"/>
</dbReference>
<dbReference type="GO" id="GO:0008168">
    <property type="term" value="F:methyltransferase activity"/>
    <property type="evidence" value="ECO:0007669"/>
    <property type="project" value="UniProtKB-KW"/>
</dbReference>
<evidence type="ECO:0000313" key="2">
    <source>
        <dbReference type="Proteomes" id="UP000248764"/>
    </source>
</evidence>
<evidence type="ECO:0000313" key="1">
    <source>
        <dbReference type="EMBL" id="PZF79233.1"/>
    </source>
</evidence>
<dbReference type="PANTHER" id="PTHR42905:SF16">
    <property type="entry name" value="CARBOXYPHOSPHONOENOLPYRUVATE PHOSPHONOMUTASE-LIKE PROTEIN (AFU_ORTHOLOGUE AFUA_5G07230)"/>
    <property type="match status" value="1"/>
</dbReference>
<reference evidence="1 2" key="1">
    <citation type="submission" date="2018-01" db="EMBL/GenBank/DDBJ databases">
        <title>Draft genome sequence of Jiangella sp. GTF31.</title>
        <authorList>
            <person name="Sahin N."/>
            <person name="Ay H."/>
            <person name="Saygin H."/>
        </authorList>
    </citation>
    <scope>NUCLEOTIDE SEQUENCE [LARGE SCALE GENOMIC DNA]</scope>
    <source>
        <strain evidence="1 2">GTF31</strain>
    </source>
</reference>
<name>A0A2W2CGD7_9ACTN</name>
<keyword evidence="1" id="KW-0489">Methyltransferase</keyword>
<keyword evidence="2" id="KW-1185">Reference proteome</keyword>
<dbReference type="EMBL" id="POTW01000159">
    <property type="protein sequence ID" value="PZF79233.1"/>
    <property type="molecule type" value="Genomic_DNA"/>
</dbReference>
<dbReference type="Pfam" id="PF13714">
    <property type="entry name" value="PEP_mutase"/>
    <property type="match status" value="1"/>
</dbReference>
<dbReference type="AlphaFoldDB" id="A0A2W2CGD7"/>
<dbReference type="Gene3D" id="6.10.250.2750">
    <property type="match status" value="1"/>
</dbReference>
<dbReference type="Proteomes" id="UP000248764">
    <property type="component" value="Unassembled WGS sequence"/>
</dbReference>
<comment type="caution">
    <text evidence="1">The sequence shown here is derived from an EMBL/GenBank/DDBJ whole genome shotgun (WGS) entry which is preliminary data.</text>
</comment>
<dbReference type="InterPro" id="IPR040442">
    <property type="entry name" value="Pyrv_kinase-like_dom_sf"/>
</dbReference>
<dbReference type="InterPro" id="IPR015813">
    <property type="entry name" value="Pyrv/PenolPyrv_kinase-like_dom"/>
</dbReference>
<dbReference type="GO" id="GO:0032259">
    <property type="term" value="P:methylation"/>
    <property type="evidence" value="ECO:0007669"/>
    <property type="project" value="UniProtKB-KW"/>
</dbReference>
<organism evidence="1 2">
    <name type="scientific">Jiangella anatolica</name>
    <dbReference type="NCBI Taxonomy" id="2670374"/>
    <lineage>
        <taxon>Bacteria</taxon>
        <taxon>Bacillati</taxon>
        <taxon>Actinomycetota</taxon>
        <taxon>Actinomycetes</taxon>
        <taxon>Jiangellales</taxon>
        <taxon>Jiangellaceae</taxon>
        <taxon>Jiangella</taxon>
    </lineage>
</organism>
<dbReference type="PANTHER" id="PTHR42905">
    <property type="entry name" value="PHOSPHOENOLPYRUVATE CARBOXYLASE"/>
    <property type="match status" value="1"/>
</dbReference>
<dbReference type="SUPFAM" id="SSF51621">
    <property type="entry name" value="Phosphoenolpyruvate/pyruvate domain"/>
    <property type="match status" value="1"/>
</dbReference>
<keyword evidence="1" id="KW-0808">Transferase</keyword>